<feature type="region of interest" description="Disordered" evidence="1">
    <location>
        <begin position="1"/>
        <end position="23"/>
    </location>
</feature>
<reference evidence="2 3" key="1">
    <citation type="submission" date="2019-12" db="EMBL/GenBank/DDBJ databases">
        <title>A genome sequence resource for the geographically widespread anthracnose pathogen Colletotrichum asianum.</title>
        <authorList>
            <person name="Meng Y."/>
        </authorList>
    </citation>
    <scope>NUCLEOTIDE SEQUENCE [LARGE SCALE GENOMIC DNA]</scope>
    <source>
        <strain evidence="2 3">ICMP 18580</strain>
    </source>
</reference>
<keyword evidence="3" id="KW-1185">Reference proteome</keyword>
<evidence type="ECO:0000256" key="1">
    <source>
        <dbReference type="SAM" id="MobiDB-lite"/>
    </source>
</evidence>
<evidence type="ECO:0000313" key="3">
    <source>
        <dbReference type="Proteomes" id="UP000434172"/>
    </source>
</evidence>
<dbReference type="OrthoDB" id="4808908at2759"/>
<evidence type="ECO:0000313" key="2">
    <source>
        <dbReference type="EMBL" id="KAF0316422.1"/>
    </source>
</evidence>
<dbReference type="Proteomes" id="UP000434172">
    <property type="component" value="Unassembled WGS sequence"/>
</dbReference>
<sequence length="321" mass="36207">MPRSATQTVEGEGRSPPPSNHLPYWDILDSDIKENTEGPFKWKVSSFHVAPGFQTLPAASPWRLLLVSMLVDPHQEKTDGTLQSWDDEEDHLVPELLTRQPLNSPTNEPNQKWVRRTVFTDVAPQKSNGMFCVGNPECVGNWLIAAYVWGESQEWVDSVDIRRLAAFSPIIRHDVHHRVEEKGPDNLILHHWDLVYQKKVSKDGKSRDVVDEPVDEEDYGAFTTATLTGKLASIHQNLRQLRINESQILNEKRQRPGSCPCARDPTLLTVDEAPVNGSSEDEAIDPTGDETHMKEFFEDEAVLVERLEGQTEARGGICTVM</sequence>
<comment type="caution">
    <text evidence="2">The sequence shown here is derived from an EMBL/GenBank/DDBJ whole genome shotgun (WGS) entry which is preliminary data.</text>
</comment>
<proteinExistence type="predicted"/>
<dbReference type="EMBL" id="WOWK01000159">
    <property type="protein sequence ID" value="KAF0316422.1"/>
    <property type="molecule type" value="Genomic_DNA"/>
</dbReference>
<accession>A0A8H3VZ85</accession>
<organism evidence="2 3">
    <name type="scientific">Colletotrichum asianum</name>
    <dbReference type="NCBI Taxonomy" id="702518"/>
    <lineage>
        <taxon>Eukaryota</taxon>
        <taxon>Fungi</taxon>
        <taxon>Dikarya</taxon>
        <taxon>Ascomycota</taxon>
        <taxon>Pezizomycotina</taxon>
        <taxon>Sordariomycetes</taxon>
        <taxon>Hypocreomycetidae</taxon>
        <taxon>Glomerellales</taxon>
        <taxon>Glomerellaceae</taxon>
        <taxon>Colletotrichum</taxon>
        <taxon>Colletotrichum gloeosporioides species complex</taxon>
    </lineage>
</organism>
<name>A0A8H3VZ85_9PEZI</name>
<dbReference type="AlphaFoldDB" id="A0A8H3VZ85"/>
<gene>
    <name evidence="2" type="ORF">GQ607_016345</name>
</gene>
<protein>
    <submittedName>
        <fullName evidence="2">Uncharacterized protein</fullName>
    </submittedName>
</protein>